<keyword evidence="1" id="KW-0732">Signal</keyword>
<dbReference type="Proteomes" id="UP000284706">
    <property type="component" value="Unassembled WGS sequence"/>
</dbReference>
<evidence type="ECO:0000313" key="2">
    <source>
        <dbReference type="EMBL" id="PPQ69209.1"/>
    </source>
</evidence>
<keyword evidence="3" id="KW-1185">Reference proteome</keyword>
<protein>
    <submittedName>
        <fullName evidence="2">Uncharacterized protein</fullName>
    </submittedName>
</protein>
<dbReference type="EMBL" id="NHYE01005578">
    <property type="protein sequence ID" value="PPQ69209.1"/>
    <property type="molecule type" value="Genomic_DNA"/>
</dbReference>
<feature type="chain" id="PRO_5019399568" evidence="1">
    <location>
        <begin position="21"/>
        <end position="125"/>
    </location>
</feature>
<dbReference type="InParanoid" id="A0A409VSJ5"/>
<reference evidence="2 3" key="1">
    <citation type="journal article" date="2018" name="Evol. Lett.">
        <title>Horizontal gene cluster transfer increased hallucinogenic mushroom diversity.</title>
        <authorList>
            <person name="Reynolds H.T."/>
            <person name="Vijayakumar V."/>
            <person name="Gluck-Thaler E."/>
            <person name="Korotkin H.B."/>
            <person name="Matheny P.B."/>
            <person name="Slot J.C."/>
        </authorList>
    </citation>
    <scope>NUCLEOTIDE SEQUENCE [LARGE SCALE GENOMIC DNA]</scope>
    <source>
        <strain evidence="2 3">SRW20</strain>
    </source>
</reference>
<accession>A0A409VSJ5</accession>
<proteinExistence type="predicted"/>
<feature type="signal peptide" evidence="1">
    <location>
        <begin position="1"/>
        <end position="20"/>
    </location>
</feature>
<gene>
    <name evidence="2" type="ORF">CVT26_003649</name>
</gene>
<evidence type="ECO:0000313" key="3">
    <source>
        <dbReference type="Proteomes" id="UP000284706"/>
    </source>
</evidence>
<name>A0A409VSJ5_9AGAR</name>
<comment type="caution">
    <text evidence="2">The sequence shown here is derived from an EMBL/GenBank/DDBJ whole genome shotgun (WGS) entry which is preliminary data.</text>
</comment>
<evidence type="ECO:0000256" key="1">
    <source>
        <dbReference type="SAM" id="SignalP"/>
    </source>
</evidence>
<sequence>MFKKLGFLVVSLHAIASSQGTFFNPDIRYFGCIVTRADPNGGPPIAAVSSTASEDQCAQFRRYLAIYFAGPPGDTSPETLFFEVTDREETDRTLRPSNAVDYDIYAEYDSGEMNIKGAGFKVYLG</sequence>
<organism evidence="2 3">
    <name type="scientific">Gymnopilus dilepis</name>
    <dbReference type="NCBI Taxonomy" id="231916"/>
    <lineage>
        <taxon>Eukaryota</taxon>
        <taxon>Fungi</taxon>
        <taxon>Dikarya</taxon>
        <taxon>Basidiomycota</taxon>
        <taxon>Agaricomycotina</taxon>
        <taxon>Agaricomycetes</taxon>
        <taxon>Agaricomycetidae</taxon>
        <taxon>Agaricales</taxon>
        <taxon>Agaricineae</taxon>
        <taxon>Hymenogastraceae</taxon>
        <taxon>Gymnopilus</taxon>
    </lineage>
</organism>
<dbReference type="AlphaFoldDB" id="A0A409VSJ5"/>